<organism evidence="4 5">
    <name type="scientific">Halobacillus litoralis</name>
    <dbReference type="NCBI Taxonomy" id="45668"/>
    <lineage>
        <taxon>Bacteria</taxon>
        <taxon>Bacillati</taxon>
        <taxon>Bacillota</taxon>
        <taxon>Bacilli</taxon>
        <taxon>Bacillales</taxon>
        <taxon>Bacillaceae</taxon>
        <taxon>Halobacillus</taxon>
    </lineage>
</organism>
<proteinExistence type="predicted"/>
<dbReference type="PROSITE" id="PS50238">
    <property type="entry name" value="RHOGAP"/>
    <property type="match status" value="1"/>
</dbReference>
<name>A0A410MI75_9BACI</name>
<feature type="domain" description="Rho-GAP" evidence="2">
    <location>
        <begin position="80"/>
        <end position="173"/>
    </location>
</feature>
<feature type="domain" description="Thioredoxin" evidence="3">
    <location>
        <begin position="4"/>
        <end position="168"/>
    </location>
</feature>
<dbReference type="PANTHER" id="PTHR42852:SF13">
    <property type="entry name" value="PROTEIN DIPZ"/>
    <property type="match status" value="1"/>
</dbReference>
<evidence type="ECO:0000256" key="1">
    <source>
        <dbReference type="ARBA" id="ARBA00023157"/>
    </source>
</evidence>
<accession>A0A410MI75</accession>
<dbReference type="OrthoDB" id="9809746at2"/>
<dbReference type="PANTHER" id="PTHR42852">
    <property type="entry name" value="THIOL:DISULFIDE INTERCHANGE PROTEIN DSBE"/>
    <property type="match status" value="1"/>
</dbReference>
<protein>
    <submittedName>
        <fullName evidence="4">Peroxiredoxin</fullName>
    </submittedName>
</protein>
<dbReference type="GO" id="GO:0007165">
    <property type="term" value="P:signal transduction"/>
    <property type="evidence" value="ECO:0007669"/>
    <property type="project" value="InterPro"/>
</dbReference>
<evidence type="ECO:0000313" key="5">
    <source>
        <dbReference type="Proteomes" id="UP000287756"/>
    </source>
</evidence>
<dbReference type="GO" id="GO:0016491">
    <property type="term" value="F:oxidoreductase activity"/>
    <property type="evidence" value="ECO:0007669"/>
    <property type="project" value="InterPro"/>
</dbReference>
<keyword evidence="1" id="KW-1015">Disulfide bond</keyword>
<dbReference type="EMBL" id="CP026118">
    <property type="protein sequence ID" value="QAS54393.1"/>
    <property type="molecule type" value="Genomic_DNA"/>
</dbReference>
<sequence length="173" mass="19834">MYDLQLGDQVPNFKLPTISKETYSFEEQKNNHITAWHLIVFFRGSWCPYCIKTLKDIGNHMETFRKMDIRVAAIAAENQKTLKQMAEHESLSFPVLVDEFFTVLDAFGVFTHKTGAPYEDHGAHGEPAYFLINEEGKLMYQQKQTGPFGRPSPLDLSATAQLIKKHLKNLPEE</sequence>
<dbReference type="RefSeq" id="WP_128526657.1">
    <property type="nucleotide sequence ID" value="NZ_CP026118.1"/>
</dbReference>
<dbReference type="PROSITE" id="PS51352">
    <property type="entry name" value="THIOREDOXIN_2"/>
    <property type="match status" value="1"/>
</dbReference>
<dbReference type="Gene3D" id="3.40.30.10">
    <property type="entry name" value="Glutaredoxin"/>
    <property type="match status" value="1"/>
</dbReference>
<dbReference type="InterPro" id="IPR000866">
    <property type="entry name" value="AhpC/TSA"/>
</dbReference>
<evidence type="ECO:0000259" key="3">
    <source>
        <dbReference type="PROSITE" id="PS51352"/>
    </source>
</evidence>
<dbReference type="InterPro" id="IPR036249">
    <property type="entry name" value="Thioredoxin-like_sf"/>
</dbReference>
<gene>
    <name evidence="4" type="ORF">HLI_20315</name>
</gene>
<dbReference type="Proteomes" id="UP000287756">
    <property type="component" value="Chromosome"/>
</dbReference>
<dbReference type="InterPro" id="IPR050553">
    <property type="entry name" value="Thioredoxin_ResA/DsbE_sf"/>
</dbReference>
<dbReference type="Pfam" id="PF00578">
    <property type="entry name" value="AhpC-TSA"/>
    <property type="match status" value="1"/>
</dbReference>
<dbReference type="AlphaFoldDB" id="A0A410MI75"/>
<dbReference type="KEGG" id="hli:HLI_20315"/>
<dbReference type="InterPro" id="IPR013766">
    <property type="entry name" value="Thioredoxin_domain"/>
</dbReference>
<reference evidence="4 5" key="1">
    <citation type="submission" date="2018-01" db="EMBL/GenBank/DDBJ databases">
        <title>The whole genome sequencing and assembly of Halobacillus litoralis ERB031 strain.</title>
        <authorList>
            <person name="Lee S.-J."/>
            <person name="Park M.-K."/>
            <person name="Kim J.-Y."/>
            <person name="Lee Y.-J."/>
            <person name="Yi H."/>
            <person name="Bahn Y.-S."/>
            <person name="Kim J.F."/>
            <person name="Lee D.-W."/>
        </authorList>
    </citation>
    <scope>NUCLEOTIDE SEQUENCE [LARGE SCALE GENOMIC DNA]</scope>
    <source>
        <strain evidence="4 5">ERB 031</strain>
    </source>
</reference>
<evidence type="ECO:0000259" key="2">
    <source>
        <dbReference type="PROSITE" id="PS50238"/>
    </source>
</evidence>
<dbReference type="InterPro" id="IPR000198">
    <property type="entry name" value="RhoGAP_dom"/>
</dbReference>
<dbReference type="SUPFAM" id="SSF52833">
    <property type="entry name" value="Thioredoxin-like"/>
    <property type="match status" value="1"/>
</dbReference>
<evidence type="ECO:0000313" key="4">
    <source>
        <dbReference type="EMBL" id="QAS54393.1"/>
    </source>
</evidence>
<dbReference type="GO" id="GO:0016209">
    <property type="term" value="F:antioxidant activity"/>
    <property type="evidence" value="ECO:0007669"/>
    <property type="project" value="InterPro"/>
</dbReference>